<keyword evidence="1" id="KW-0812">Transmembrane</keyword>
<evidence type="ECO:0000313" key="3">
    <source>
        <dbReference type="Proteomes" id="UP000316852"/>
    </source>
</evidence>
<gene>
    <name evidence="2" type="ORF">E6K76_08165</name>
</gene>
<proteinExistence type="predicted"/>
<dbReference type="Proteomes" id="UP000316852">
    <property type="component" value="Unassembled WGS sequence"/>
</dbReference>
<keyword evidence="1" id="KW-0472">Membrane</keyword>
<feature type="transmembrane region" description="Helical" evidence="1">
    <location>
        <begin position="6"/>
        <end position="32"/>
    </location>
</feature>
<accession>A0A538T4C4</accession>
<sequence>MRLDTVVLAAPTFEVGVNLPVVLSVVLSLVLFNEAHLFGGGFEGGFSVSSGEPAHTTVGPIALA</sequence>
<comment type="caution">
    <text evidence="2">The sequence shown here is derived from an EMBL/GenBank/DDBJ whole genome shotgun (WGS) entry which is preliminary data.</text>
</comment>
<evidence type="ECO:0000313" key="2">
    <source>
        <dbReference type="EMBL" id="TMQ58344.1"/>
    </source>
</evidence>
<dbReference type="AlphaFoldDB" id="A0A538T4C4"/>
<dbReference type="EMBL" id="VBOW01000036">
    <property type="protein sequence ID" value="TMQ58344.1"/>
    <property type="molecule type" value="Genomic_DNA"/>
</dbReference>
<protein>
    <submittedName>
        <fullName evidence="2">Uncharacterized protein</fullName>
    </submittedName>
</protein>
<organism evidence="2 3">
    <name type="scientific">Eiseniibacteriota bacterium</name>
    <dbReference type="NCBI Taxonomy" id="2212470"/>
    <lineage>
        <taxon>Bacteria</taxon>
        <taxon>Candidatus Eiseniibacteriota</taxon>
    </lineage>
</organism>
<evidence type="ECO:0000256" key="1">
    <source>
        <dbReference type="SAM" id="Phobius"/>
    </source>
</evidence>
<name>A0A538T4C4_UNCEI</name>
<keyword evidence="1" id="KW-1133">Transmembrane helix</keyword>
<reference evidence="2 3" key="1">
    <citation type="journal article" date="2019" name="Nat. Microbiol.">
        <title>Mediterranean grassland soil C-N compound turnover is dependent on rainfall and depth, and is mediated by genomically divergent microorganisms.</title>
        <authorList>
            <person name="Diamond S."/>
            <person name="Andeer P.F."/>
            <person name="Li Z."/>
            <person name="Crits-Christoph A."/>
            <person name="Burstein D."/>
            <person name="Anantharaman K."/>
            <person name="Lane K.R."/>
            <person name="Thomas B.C."/>
            <person name="Pan C."/>
            <person name="Northen T.R."/>
            <person name="Banfield J.F."/>
        </authorList>
    </citation>
    <scope>NUCLEOTIDE SEQUENCE [LARGE SCALE GENOMIC DNA]</scope>
    <source>
        <strain evidence="2">WS_6</strain>
    </source>
</reference>